<dbReference type="OrthoDB" id="5194739at2"/>
<evidence type="ECO:0000256" key="1">
    <source>
        <dbReference type="SAM" id="MobiDB-lite"/>
    </source>
</evidence>
<feature type="compositionally biased region" description="Low complexity" evidence="1">
    <location>
        <begin position="174"/>
        <end position="186"/>
    </location>
</feature>
<sequence>MAELGQTQDPTELVKGKPDAIEENVRVLHARADRAGRAAEGLKAIDTGAWQGPAARAFHDKFSYEPGKWYDAADSLLSAADALDYYASTLRWAQAQAVEATSPSGTRARLQPNKPKPSTTRPRRRRRPIISLRPGSPIPAPQPAKRPRTPSTGRAVSWLKSVTPLLRRSRTPPVGRRSSRVGSMRRATSSPTRALTW</sequence>
<feature type="region of interest" description="Disordered" evidence="1">
    <location>
        <begin position="99"/>
        <end position="197"/>
    </location>
</feature>
<protein>
    <recommendedName>
        <fullName evidence="2">Putative T7SS secretion signal domain-containing protein</fullName>
    </recommendedName>
</protein>
<dbReference type="Proteomes" id="UP000305546">
    <property type="component" value="Unassembled WGS sequence"/>
</dbReference>
<accession>A0A5C4LZM0</accession>
<feature type="domain" description="Putative T7SS secretion signal" evidence="2">
    <location>
        <begin position="3"/>
        <end position="101"/>
    </location>
</feature>
<keyword evidence="4" id="KW-1185">Reference proteome</keyword>
<dbReference type="AlphaFoldDB" id="A0A5C4LZM0"/>
<dbReference type="InterPro" id="IPR049082">
    <property type="entry name" value="T7SS_signal"/>
</dbReference>
<evidence type="ECO:0000313" key="3">
    <source>
        <dbReference type="EMBL" id="TNC23745.1"/>
    </source>
</evidence>
<gene>
    <name evidence="3" type="ORF">FG385_20505</name>
</gene>
<feature type="compositionally biased region" description="Polar residues" evidence="1">
    <location>
        <begin position="187"/>
        <end position="197"/>
    </location>
</feature>
<dbReference type="EMBL" id="VDFW01000018">
    <property type="protein sequence ID" value="TNC23745.1"/>
    <property type="molecule type" value="Genomic_DNA"/>
</dbReference>
<comment type="caution">
    <text evidence="3">The sequence shown here is derived from an EMBL/GenBank/DDBJ whole genome shotgun (WGS) entry which is preliminary data.</text>
</comment>
<reference evidence="3 4" key="1">
    <citation type="submission" date="2019-06" db="EMBL/GenBank/DDBJ databases">
        <title>Amycolatopsis alkalitolerans sp. nov., isolated from Gastrodia elata Blume.</title>
        <authorList>
            <person name="Narsing Rao M.P."/>
            <person name="Li W.J."/>
        </authorList>
    </citation>
    <scope>NUCLEOTIDE SEQUENCE [LARGE SCALE GENOMIC DNA]</scope>
    <source>
        <strain evidence="3 4">SYSUP0005</strain>
    </source>
</reference>
<evidence type="ECO:0000313" key="4">
    <source>
        <dbReference type="Proteomes" id="UP000305546"/>
    </source>
</evidence>
<name>A0A5C4LZM0_9PSEU</name>
<proteinExistence type="predicted"/>
<dbReference type="Pfam" id="PF21725">
    <property type="entry name" value="T7SS_signal"/>
    <property type="match status" value="1"/>
</dbReference>
<organism evidence="3 4">
    <name type="scientific">Amycolatopsis alkalitolerans</name>
    <dbReference type="NCBI Taxonomy" id="2547244"/>
    <lineage>
        <taxon>Bacteria</taxon>
        <taxon>Bacillati</taxon>
        <taxon>Actinomycetota</taxon>
        <taxon>Actinomycetes</taxon>
        <taxon>Pseudonocardiales</taxon>
        <taxon>Pseudonocardiaceae</taxon>
        <taxon>Amycolatopsis</taxon>
    </lineage>
</organism>
<evidence type="ECO:0000259" key="2">
    <source>
        <dbReference type="Pfam" id="PF21725"/>
    </source>
</evidence>